<reference evidence="2" key="1">
    <citation type="submission" date="2021-03" db="EMBL/GenBank/DDBJ databases">
        <authorList>
            <person name="So Y."/>
        </authorList>
    </citation>
    <scope>NUCLEOTIDE SEQUENCE</scope>
    <source>
        <strain evidence="2">SG15</strain>
    </source>
</reference>
<dbReference type="EMBL" id="JAGIZA010000028">
    <property type="protein sequence ID" value="MBP0496146.1"/>
    <property type="molecule type" value="Genomic_DNA"/>
</dbReference>
<name>A0A940N1D9_9PROT</name>
<gene>
    <name evidence="2" type="ORF">J5Y10_25410</name>
</gene>
<organism evidence="2 3">
    <name type="scientific">Roseomonas indoligenes</name>
    <dbReference type="NCBI Taxonomy" id="2820811"/>
    <lineage>
        <taxon>Bacteria</taxon>
        <taxon>Pseudomonadati</taxon>
        <taxon>Pseudomonadota</taxon>
        <taxon>Alphaproteobacteria</taxon>
        <taxon>Acetobacterales</taxon>
        <taxon>Roseomonadaceae</taxon>
        <taxon>Roseomonas</taxon>
    </lineage>
</organism>
<comment type="caution">
    <text evidence="2">The sequence shown here is derived from an EMBL/GenBank/DDBJ whole genome shotgun (WGS) entry which is preliminary data.</text>
</comment>
<evidence type="ECO:0000313" key="3">
    <source>
        <dbReference type="Proteomes" id="UP000677537"/>
    </source>
</evidence>
<dbReference type="AlphaFoldDB" id="A0A940N1D9"/>
<protein>
    <recommendedName>
        <fullName evidence="1">N,N-dimethylformamidase alpha subunit domain-containing protein</fullName>
    </recommendedName>
</protein>
<evidence type="ECO:0000259" key="1">
    <source>
        <dbReference type="Pfam" id="PF26354"/>
    </source>
</evidence>
<proteinExistence type="predicted"/>
<dbReference type="Pfam" id="PF26354">
    <property type="entry name" value="DMF_alpha"/>
    <property type="match status" value="1"/>
</dbReference>
<feature type="domain" description="N,N-dimethylformamidase alpha subunit" evidence="1">
    <location>
        <begin position="19"/>
        <end position="106"/>
    </location>
</feature>
<sequence>MLVNDPAAAHWPFDPSRVELALEFRRRPRGPHGDSLQKLLHRMRWNGDAERGARWILVVVEPNRRWMLAELPFRRNQPVRTFPNEIFTSLAEAEWEVFKRRWAALAGNPLPESIADAPAGT</sequence>
<accession>A0A940N1D9</accession>
<evidence type="ECO:0000313" key="2">
    <source>
        <dbReference type="EMBL" id="MBP0496146.1"/>
    </source>
</evidence>
<dbReference type="InterPro" id="IPR058713">
    <property type="entry name" value="DMF_alpha_dom"/>
</dbReference>
<dbReference type="RefSeq" id="WP_209376938.1">
    <property type="nucleotide sequence ID" value="NZ_JAGIZA010000028.1"/>
</dbReference>
<keyword evidence="3" id="KW-1185">Reference proteome</keyword>
<dbReference type="Proteomes" id="UP000677537">
    <property type="component" value="Unassembled WGS sequence"/>
</dbReference>